<dbReference type="EMBL" id="CP077093">
    <property type="protein sequence ID" value="QXI31126.1"/>
    <property type="molecule type" value="Genomic_DNA"/>
</dbReference>
<organism evidence="1 2">
    <name type="scientific">Pseudomonas vanderleydeniana</name>
    <dbReference type="NCBI Taxonomy" id="2745495"/>
    <lineage>
        <taxon>Bacteria</taxon>
        <taxon>Pseudomonadati</taxon>
        <taxon>Pseudomonadota</taxon>
        <taxon>Gammaproteobacteria</taxon>
        <taxon>Pseudomonadales</taxon>
        <taxon>Pseudomonadaceae</taxon>
        <taxon>Pseudomonas</taxon>
    </lineage>
</organism>
<proteinExistence type="predicted"/>
<dbReference type="KEGG" id="pvw:HU752_014815"/>
<gene>
    <name evidence="1" type="ORF">HU752_014815</name>
</gene>
<accession>A0A9E6PSC6</accession>
<keyword evidence="2" id="KW-1185">Reference proteome</keyword>
<name>A0A9E6PSC6_9PSED</name>
<evidence type="ECO:0000313" key="2">
    <source>
        <dbReference type="Proteomes" id="UP000634530"/>
    </source>
</evidence>
<protein>
    <submittedName>
        <fullName evidence="1">Uncharacterized protein</fullName>
    </submittedName>
</protein>
<sequence length="143" mass="15854">MTISIFEISIRKELDMKRVSALFSSYFGIPVGGVVEIDEFWGAEPSEQQYLVGVRLNVSEVGYKTLVVCYCYFELYGESLGSLAKYLAVELGTDVAIGDYVHVSDVVNGRFMVFSADGEVAYGFESCESSGFDVVFSEKSKRK</sequence>
<evidence type="ECO:0000313" key="1">
    <source>
        <dbReference type="EMBL" id="QXI31126.1"/>
    </source>
</evidence>
<reference evidence="1 2" key="2">
    <citation type="journal article" date="2021" name="Microorganisms">
        <title>The Ever-Expanding Pseudomonas Genus: Description of 43 New Species and Partition of the Pseudomonas putida Group.</title>
        <authorList>
            <person name="Girard L."/>
            <person name="Lood C."/>
            <person name="Hofte M."/>
            <person name="Vandamme P."/>
            <person name="Rokni-Zadeh H."/>
            <person name="van Noort V."/>
            <person name="Lavigne R."/>
            <person name="De Mot R."/>
        </authorList>
    </citation>
    <scope>NUCLEOTIDE SEQUENCE [LARGE SCALE GENOMIC DNA]</scope>
    <source>
        <strain evidence="1 2">RW8P3</strain>
    </source>
</reference>
<dbReference type="Proteomes" id="UP000634530">
    <property type="component" value="Chromosome"/>
</dbReference>
<dbReference type="AlphaFoldDB" id="A0A9E6PSC6"/>
<dbReference type="RefSeq" id="WP_217838505.1">
    <property type="nucleotide sequence ID" value="NZ_CP077093.1"/>
</dbReference>
<reference evidence="1 2" key="1">
    <citation type="journal article" date="2020" name="Microorganisms">
        <title>Reliable Identification of Environmental Pseudomonas Isolates Using the rpoD Gene.</title>
        <authorList>
            <consortium name="The Broad Institute Genome Sequencing Platform"/>
            <person name="Girard L."/>
            <person name="Lood C."/>
            <person name="Rokni-Zadeh H."/>
            <person name="van Noort V."/>
            <person name="Lavigne R."/>
            <person name="De Mot R."/>
        </authorList>
    </citation>
    <scope>NUCLEOTIDE SEQUENCE [LARGE SCALE GENOMIC DNA]</scope>
    <source>
        <strain evidence="1 2">RW8P3</strain>
    </source>
</reference>